<dbReference type="GO" id="GO:0005737">
    <property type="term" value="C:cytoplasm"/>
    <property type="evidence" value="ECO:0007669"/>
    <property type="project" value="UniProtKB-SubCell"/>
</dbReference>
<dbReference type="InterPro" id="IPR029057">
    <property type="entry name" value="PRTase-like"/>
</dbReference>
<evidence type="ECO:0000256" key="8">
    <source>
        <dbReference type="ARBA" id="ARBA00022490"/>
    </source>
</evidence>
<evidence type="ECO:0000256" key="5">
    <source>
        <dbReference type="ARBA" id="ARBA00008391"/>
    </source>
</evidence>
<sequence>MLWSEASGMTEIRFVQKESRMPIKSRIRTVPHYPKHGVMFRDITTLFKDPVGFRVTINELVNRYTGVKIDRIAGIEARGFIVGSALAFQLGVGFIPIRKKGKLPAETVGHDYELEYGTDRIEMHVDAISQGDQVLLVDDLIATGGTAVAACDLIESMGGKIVECCFVIDLPDLRGRARLEKLGHKVFSLCEFKGD</sequence>
<comment type="catalytic activity">
    <reaction evidence="1 12">
        <text>AMP + diphosphate = 5-phospho-alpha-D-ribose 1-diphosphate + adenine</text>
        <dbReference type="Rhea" id="RHEA:16609"/>
        <dbReference type="ChEBI" id="CHEBI:16708"/>
        <dbReference type="ChEBI" id="CHEBI:33019"/>
        <dbReference type="ChEBI" id="CHEBI:58017"/>
        <dbReference type="ChEBI" id="CHEBI:456215"/>
        <dbReference type="EC" id="2.4.2.7"/>
    </reaction>
</comment>
<dbReference type="EMBL" id="LS423452">
    <property type="protein sequence ID" value="SPS06638.1"/>
    <property type="molecule type" value="Genomic_DNA"/>
</dbReference>
<comment type="function">
    <text evidence="2 12">Catalyzes a salvage reaction resulting in the formation of AMP, that is energically less costly than de novo synthesis.</text>
</comment>
<dbReference type="InterPro" id="IPR050120">
    <property type="entry name" value="Adenine_PRTase"/>
</dbReference>
<dbReference type="CDD" id="cd06223">
    <property type="entry name" value="PRTases_typeI"/>
    <property type="match status" value="1"/>
</dbReference>
<evidence type="ECO:0000256" key="10">
    <source>
        <dbReference type="ARBA" id="ARBA00022679"/>
    </source>
</evidence>
<keyword evidence="9 12" id="KW-0328">Glycosyltransferase</keyword>
<comment type="subcellular location">
    <subcellularLocation>
        <location evidence="3 12">Cytoplasm</location>
    </subcellularLocation>
</comment>
<evidence type="ECO:0000313" key="14">
    <source>
        <dbReference type="EMBL" id="SPS06638.1"/>
    </source>
</evidence>
<dbReference type="Pfam" id="PF00156">
    <property type="entry name" value="Pribosyltran"/>
    <property type="match status" value="1"/>
</dbReference>
<dbReference type="PANTHER" id="PTHR11776:SF7">
    <property type="entry name" value="PHOSPHORIBOSYLTRANSFERASE DOMAIN-CONTAINING PROTEIN"/>
    <property type="match status" value="1"/>
</dbReference>
<evidence type="ECO:0000256" key="3">
    <source>
        <dbReference type="ARBA" id="ARBA00004496"/>
    </source>
</evidence>
<keyword evidence="8 12" id="KW-0963">Cytoplasm</keyword>
<dbReference type="GO" id="GO:0006168">
    <property type="term" value="P:adenine salvage"/>
    <property type="evidence" value="ECO:0007669"/>
    <property type="project" value="InterPro"/>
</dbReference>
<accession>A0A2X0QYS2</accession>
<dbReference type="UniPathway" id="UPA00588">
    <property type="reaction ID" value="UER00646"/>
</dbReference>
<comment type="similarity">
    <text evidence="5 12">Belongs to the purine/pyrimidine phosphoribosyltransferase family.</text>
</comment>
<evidence type="ECO:0000256" key="2">
    <source>
        <dbReference type="ARBA" id="ARBA00003968"/>
    </source>
</evidence>
<comment type="subunit">
    <text evidence="6 12">Homodimer.</text>
</comment>
<evidence type="ECO:0000256" key="6">
    <source>
        <dbReference type="ARBA" id="ARBA00011738"/>
    </source>
</evidence>
<evidence type="ECO:0000256" key="7">
    <source>
        <dbReference type="ARBA" id="ARBA00011893"/>
    </source>
</evidence>
<dbReference type="FunFam" id="3.40.50.2020:FF:000004">
    <property type="entry name" value="Adenine phosphoribosyltransferase"/>
    <property type="match status" value="1"/>
</dbReference>
<gene>
    <name evidence="12 14" type="primary">apt</name>
    <name evidence="14" type="ORF">NITFAB_2231</name>
</gene>
<keyword evidence="11 12" id="KW-0660">Purine salvage</keyword>
<evidence type="ECO:0000256" key="4">
    <source>
        <dbReference type="ARBA" id="ARBA00004659"/>
    </source>
</evidence>
<dbReference type="NCBIfam" id="TIGR01090">
    <property type="entry name" value="apt"/>
    <property type="match status" value="1"/>
</dbReference>
<dbReference type="GO" id="GO:0006166">
    <property type="term" value="P:purine ribonucleoside salvage"/>
    <property type="evidence" value="ECO:0007669"/>
    <property type="project" value="UniProtKB-UniRule"/>
</dbReference>
<dbReference type="NCBIfam" id="NF002634">
    <property type="entry name" value="PRK02304.1-3"/>
    <property type="match status" value="1"/>
</dbReference>
<dbReference type="Gene3D" id="3.40.50.2020">
    <property type="match status" value="1"/>
</dbReference>
<dbReference type="GO" id="GO:0044209">
    <property type="term" value="P:AMP salvage"/>
    <property type="evidence" value="ECO:0007669"/>
    <property type="project" value="UniProtKB-UniRule"/>
</dbReference>
<evidence type="ECO:0000256" key="11">
    <source>
        <dbReference type="ARBA" id="ARBA00022726"/>
    </source>
</evidence>
<evidence type="ECO:0000256" key="1">
    <source>
        <dbReference type="ARBA" id="ARBA00000868"/>
    </source>
</evidence>
<proteinExistence type="inferred from homology"/>
<keyword evidence="10 12" id="KW-0808">Transferase</keyword>
<name>A0A2X0QYS2_9PROT</name>
<dbReference type="InterPro" id="IPR005764">
    <property type="entry name" value="Ade_phspho_trans"/>
</dbReference>
<dbReference type="GO" id="GO:0003999">
    <property type="term" value="F:adenine phosphoribosyltransferase activity"/>
    <property type="evidence" value="ECO:0007669"/>
    <property type="project" value="UniProtKB-UniRule"/>
</dbReference>
<organism evidence="14">
    <name type="scientific">Candidatus Nitrotoga fabula</name>
    <dbReference type="NCBI Taxonomy" id="2182327"/>
    <lineage>
        <taxon>Bacteria</taxon>
        <taxon>Pseudomonadati</taxon>
        <taxon>Pseudomonadota</taxon>
        <taxon>Betaproteobacteria</taxon>
        <taxon>Nitrosomonadales</taxon>
        <taxon>Gallionellaceae</taxon>
        <taxon>Candidatus Nitrotoga</taxon>
    </lineage>
</organism>
<dbReference type="PANTHER" id="PTHR11776">
    <property type="entry name" value="ADENINE PHOSPHORIBOSYLTRANSFERASE"/>
    <property type="match status" value="1"/>
</dbReference>
<dbReference type="AlphaFoldDB" id="A0A2X0QYS2"/>
<protein>
    <recommendedName>
        <fullName evidence="7 12">Adenine phosphoribosyltransferase</fullName>
        <shortName evidence="12">APRT</shortName>
        <ecNumber evidence="7 12">2.4.2.7</ecNumber>
    </recommendedName>
</protein>
<reference evidence="14" key="1">
    <citation type="submission" date="2018-05" db="EMBL/GenBank/DDBJ databases">
        <authorList>
            <person name="Lanie J.A."/>
            <person name="Ng W.-L."/>
            <person name="Kazmierczak K.M."/>
            <person name="Andrzejewski T.M."/>
            <person name="Davidsen T.M."/>
            <person name="Wayne K.J."/>
            <person name="Tettelin H."/>
            <person name="Glass J.I."/>
            <person name="Rusch D."/>
            <person name="Podicherti R."/>
            <person name="Tsui H.-C.T."/>
            <person name="Winkler M.E."/>
        </authorList>
    </citation>
    <scope>NUCLEOTIDE SEQUENCE</scope>
    <source>
        <strain evidence="14">KNB</strain>
    </source>
</reference>
<dbReference type="EC" id="2.4.2.7" evidence="7 12"/>
<dbReference type="InterPro" id="IPR000836">
    <property type="entry name" value="PRTase_dom"/>
</dbReference>
<evidence type="ECO:0000259" key="13">
    <source>
        <dbReference type="Pfam" id="PF00156"/>
    </source>
</evidence>
<dbReference type="NCBIfam" id="NF002636">
    <property type="entry name" value="PRK02304.1-5"/>
    <property type="match status" value="1"/>
</dbReference>
<evidence type="ECO:0000256" key="12">
    <source>
        <dbReference type="HAMAP-Rule" id="MF_00004"/>
    </source>
</evidence>
<comment type="pathway">
    <text evidence="4 12">Purine metabolism; AMP biosynthesis via salvage pathway; AMP from adenine: step 1/1.</text>
</comment>
<evidence type="ECO:0000256" key="9">
    <source>
        <dbReference type="ARBA" id="ARBA00022676"/>
    </source>
</evidence>
<dbReference type="SUPFAM" id="SSF53271">
    <property type="entry name" value="PRTase-like"/>
    <property type="match status" value="1"/>
</dbReference>
<feature type="domain" description="Phosphoribosyltransferase" evidence="13">
    <location>
        <begin position="63"/>
        <end position="174"/>
    </location>
</feature>
<dbReference type="HAMAP" id="MF_00004">
    <property type="entry name" value="Aden_phosphoribosyltr"/>
    <property type="match status" value="1"/>
</dbReference>